<sequence length="162" mass="18834">MPMPFGQGYSTTTKRILLCLFLLINVTCMQIIPNDVRYLSGPSGEFTSPEYPDTPSVYIAWNITVDEDHRILLQFLDFELVERNRCNLDILELYDGLFSSMYLIGRWCWDTFNKLNRTIYLSSGNGFFLRLRTHLGNTRKGFKANYSSSKCSHLLLRLLLNK</sequence>
<evidence type="ECO:0000256" key="2">
    <source>
        <dbReference type="ARBA" id="ARBA00023157"/>
    </source>
</evidence>
<dbReference type="EMBL" id="JAIZAY010000012">
    <property type="protein sequence ID" value="KAJ8032243.1"/>
    <property type="molecule type" value="Genomic_DNA"/>
</dbReference>
<dbReference type="Gene3D" id="2.60.120.290">
    <property type="entry name" value="Spermadhesin, CUB domain"/>
    <property type="match status" value="1"/>
</dbReference>
<keyword evidence="7" id="KW-1185">Reference proteome</keyword>
<name>A0A9Q1BT80_HOLLE</name>
<evidence type="ECO:0000256" key="1">
    <source>
        <dbReference type="ARBA" id="ARBA00022737"/>
    </source>
</evidence>
<protein>
    <submittedName>
        <fullName evidence="6">Cubilin</fullName>
    </submittedName>
</protein>
<dbReference type="CDD" id="cd00041">
    <property type="entry name" value="CUB"/>
    <property type="match status" value="1"/>
</dbReference>
<evidence type="ECO:0000313" key="6">
    <source>
        <dbReference type="EMBL" id="KAJ8032243.1"/>
    </source>
</evidence>
<dbReference type="InterPro" id="IPR035914">
    <property type="entry name" value="Sperma_CUB_dom_sf"/>
</dbReference>
<dbReference type="SUPFAM" id="SSF49854">
    <property type="entry name" value="Spermadhesin, CUB domain"/>
    <property type="match status" value="1"/>
</dbReference>
<dbReference type="PROSITE" id="PS01180">
    <property type="entry name" value="CUB"/>
    <property type="match status" value="1"/>
</dbReference>
<accession>A0A9Q1BT80</accession>
<organism evidence="6 7">
    <name type="scientific">Holothuria leucospilota</name>
    <name type="common">Black long sea cucumber</name>
    <name type="synonym">Mertensiothuria leucospilota</name>
    <dbReference type="NCBI Taxonomy" id="206669"/>
    <lineage>
        <taxon>Eukaryota</taxon>
        <taxon>Metazoa</taxon>
        <taxon>Echinodermata</taxon>
        <taxon>Eleutherozoa</taxon>
        <taxon>Echinozoa</taxon>
        <taxon>Holothuroidea</taxon>
        <taxon>Aspidochirotacea</taxon>
        <taxon>Aspidochirotida</taxon>
        <taxon>Holothuriidae</taxon>
        <taxon>Holothuria</taxon>
    </lineage>
</organism>
<dbReference type="InterPro" id="IPR000859">
    <property type="entry name" value="CUB_dom"/>
</dbReference>
<dbReference type="SMART" id="SM00042">
    <property type="entry name" value="CUB"/>
    <property type="match status" value="1"/>
</dbReference>
<evidence type="ECO:0000313" key="7">
    <source>
        <dbReference type="Proteomes" id="UP001152320"/>
    </source>
</evidence>
<feature type="signal peptide" evidence="4">
    <location>
        <begin position="1"/>
        <end position="28"/>
    </location>
</feature>
<evidence type="ECO:0000256" key="4">
    <source>
        <dbReference type="SAM" id="SignalP"/>
    </source>
</evidence>
<keyword evidence="4" id="KW-0732">Signal</keyword>
<evidence type="ECO:0000259" key="5">
    <source>
        <dbReference type="PROSITE" id="PS01180"/>
    </source>
</evidence>
<feature type="domain" description="CUB" evidence="5">
    <location>
        <begin position="28"/>
        <end position="149"/>
    </location>
</feature>
<comment type="caution">
    <text evidence="3">Lacks conserved residue(s) required for the propagation of feature annotation.</text>
</comment>
<dbReference type="Pfam" id="PF00431">
    <property type="entry name" value="CUB"/>
    <property type="match status" value="1"/>
</dbReference>
<keyword evidence="2" id="KW-1015">Disulfide bond</keyword>
<dbReference type="AlphaFoldDB" id="A0A9Q1BT80"/>
<dbReference type="PANTHER" id="PTHR24251">
    <property type="entry name" value="OVOCHYMASE-RELATED"/>
    <property type="match status" value="1"/>
</dbReference>
<feature type="chain" id="PRO_5040435297" evidence="4">
    <location>
        <begin position="29"/>
        <end position="162"/>
    </location>
</feature>
<evidence type="ECO:0000256" key="3">
    <source>
        <dbReference type="PROSITE-ProRule" id="PRU00059"/>
    </source>
</evidence>
<keyword evidence="1" id="KW-0677">Repeat</keyword>
<reference evidence="6" key="1">
    <citation type="submission" date="2021-10" db="EMBL/GenBank/DDBJ databases">
        <title>Tropical sea cucumber genome reveals ecological adaptation and Cuvierian tubules defense mechanism.</title>
        <authorList>
            <person name="Chen T."/>
        </authorList>
    </citation>
    <scope>NUCLEOTIDE SEQUENCE</scope>
    <source>
        <strain evidence="6">Nanhai2018</strain>
        <tissue evidence="6">Muscle</tissue>
    </source>
</reference>
<proteinExistence type="predicted"/>
<gene>
    <name evidence="6" type="ORF">HOLleu_25715</name>
</gene>
<dbReference type="OrthoDB" id="9971251at2759"/>
<dbReference type="Proteomes" id="UP001152320">
    <property type="component" value="Chromosome 12"/>
</dbReference>
<comment type="caution">
    <text evidence="6">The sequence shown here is derived from an EMBL/GenBank/DDBJ whole genome shotgun (WGS) entry which is preliminary data.</text>
</comment>